<dbReference type="PANTHER" id="PTHR39576:SF2">
    <property type="entry name" value="ATTACHING AND EFFACING PROTEIN HOMOLOG-RELATED"/>
    <property type="match status" value="1"/>
</dbReference>
<feature type="non-terminal residue" evidence="5">
    <location>
        <position position="862"/>
    </location>
</feature>
<feature type="domain" description="Big-1" evidence="4">
    <location>
        <begin position="482"/>
        <end position="590"/>
    </location>
</feature>
<dbReference type="InterPro" id="IPR013783">
    <property type="entry name" value="Ig-like_fold"/>
</dbReference>
<dbReference type="PANTHER" id="PTHR39576">
    <property type="entry name" value="ATTACHING AND EFFACING PROTEIN HOMOLOG-RELATED-RELATED"/>
    <property type="match status" value="1"/>
</dbReference>
<dbReference type="RefSeq" id="WP_187469908.1">
    <property type="nucleotide sequence ID" value="NZ_VTFR01000018.1"/>
</dbReference>
<dbReference type="Gene3D" id="2.40.160.160">
    <property type="entry name" value="Inverse autotransporter, beta-domain"/>
    <property type="match status" value="1"/>
</dbReference>
<accession>A0ABY3NXS8</accession>
<protein>
    <recommendedName>
        <fullName evidence="4">Big-1 domain-containing protein</fullName>
    </recommendedName>
</protein>
<evidence type="ECO:0000256" key="3">
    <source>
        <dbReference type="SAM" id="SignalP"/>
    </source>
</evidence>
<dbReference type="InterPro" id="IPR024519">
    <property type="entry name" value="IAT_beta"/>
</dbReference>
<comment type="similarity">
    <text evidence="1">Belongs to the intimin/invasin family.</text>
</comment>
<evidence type="ECO:0000313" key="5">
    <source>
        <dbReference type="EMBL" id="TYT28540.1"/>
    </source>
</evidence>
<keyword evidence="6" id="KW-1185">Reference proteome</keyword>
<organism evidence="5 6">
    <name type="scientific">Lelliottia nimipressuralis</name>
    <dbReference type="NCBI Taxonomy" id="69220"/>
    <lineage>
        <taxon>Bacteria</taxon>
        <taxon>Pseudomonadati</taxon>
        <taxon>Pseudomonadota</taxon>
        <taxon>Gammaproteobacteria</taxon>
        <taxon>Enterobacterales</taxon>
        <taxon>Enterobacteriaceae</taxon>
        <taxon>Lelliottia</taxon>
    </lineage>
</organism>
<evidence type="ECO:0000256" key="2">
    <source>
        <dbReference type="SAM" id="MobiDB-lite"/>
    </source>
</evidence>
<dbReference type="InterPro" id="IPR038177">
    <property type="entry name" value="IAT_beta_sf"/>
</dbReference>
<evidence type="ECO:0000256" key="1">
    <source>
        <dbReference type="ARBA" id="ARBA00010116"/>
    </source>
</evidence>
<proteinExistence type="inferred from homology"/>
<keyword evidence="3" id="KW-0732">Signal</keyword>
<dbReference type="PROSITE" id="PS51127">
    <property type="entry name" value="BIG1"/>
    <property type="match status" value="4"/>
</dbReference>
<dbReference type="InterPro" id="IPR051715">
    <property type="entry name" value="Intimin-Invasin_domain"/>
</dbReference>
<feature type="signal peptide" evidence="3">
    <location>
        <begin position="1"/>
        <end position="36"/>
    </location>
</feature>
<dbReference type="EMBL" id="VTFR01000018">
    <property type="protein sequence ID" value="TYT28540.1"/>
    <property type="molecule type" value="Genomic_DNA"/>
</dbReference>
<feature type="domain" description="Big-1" evidence="4">
    <location>
        <begin position="801"/>
        <end position="862"/>
    </location>
</feature>
<sequence length="862" mass="90854">MNTLFTSSWVRRTSWLMILIQILSPVSLAVSSVAHAAIKNDSESTLMGMQAVIDGNPVFDTNNLPSLGAEEKKASGESASNNNDNLERSVADGASRAGQLLSSDDSSRATINYAKGIAESLINNEINDWLNQKGNGRISVGSDKTVSGDVLLPLSESDNSLFFTQGGLRTKEDRNTVNLGVGYRQYAGDWMYGINSFYDYDYTGKNARLGVGTEAWTNYLKLSANGYMGLTDWHQSKIASMRDYDERPANGFDLRAEAWLPSWPQLGGKLKYEQYFGKGIDLGTGSVSPDKLKDNPKALTAGLTYTPFPLISFSGERSVGDRNQTHVGMDFNYRFGVPLHQQLNADSVDMMRSLAGNRYELVDRNYDIVMQYRKQELLRISLPESINAQAADTVRIQVTVHKAKYGLKDTEWTPSPEFVTNGGSLRKISATELEVKVPAYAWNTRTGQAQEYILKAVGTDANGNRSNTATTIIRVAPSRNVISSLTVSPDTAVPADNVQFATLTATVTDEAGQPLAAQMLTFALTGLTDAQGASAAALFTDSASDEKQLTVMTDARGQAKVMVRSKIAKDGTVTVKMDNGNYKNAQVRFIADAATAQVAALKVTKDNALADGVSANELVASVQDVNGNPLENFTVGADVDNDGVVDTSGVTDGNGNTTLKVMNSRAGATNVTVRAGTAVRTVQTATVNFVVDKSVAEITEGDLTVGSGAVANGTDSNAVTVKVTDGRGNAVAGVTLQLNVASGASLSASTLESGADGTARTSVTSLRAGSYVVKVTILESGNTAQAETSFIADETTAEITEANLVISPDGAVADGVAKNGVMATVTDAQGNLVPGAAVSFTVAAGASITTLTGTTGADGKAT</sequence>
<dbReference type="Pfam" id="PF11924">
    <property type="entry name" value="IAT_beta"/>
    <property type="match status" value="1"/>
</dbReference>
<dbReference type="Proteomes" id="UP000323910">
    <property type="component" value="Unassembled WGS sequence"/>
</dbReference>
<evidence type="ECO:0000313" key="6">
    <source>
        <dbReference type="Proteomes" id="UP000323910"/>
    </source>
</evidence>
<dbReference type="Pfam" id="PF02369">
    <property type="entry name" value="Big_1"/>
    <property type="match status" value="4"/>
</dbReference>
<feature type="region of interest" description="Disordered" evidence="2">
    <location>
        <begin position="63"/>
        <end position="87"/>
    </location>
</feature>
<evidence type="ECO:0000259" key="4">
    <source>
        <dbReference type="PROSITE" id="PS51127"/>
    </source>
</evidence>
<dbReference type="InterPro" id="IPR003344">
    <property type="entry name" value="Big_1_dom"/>
</dbReference>
<name>A0ABY3NXS8_9ENTR</name>
<feature type="chain" id="PRO_5046603642" description="Big-1 domain-containing protein" evidence="3">
    <location>
        <begin position="37"/>
        <end position="862"/>
    </location>
</feature>
<dbReference type="SMART" id="SM00634">
    <property type="entry name" value="BID_1"/>
    <property type="match status" value="3"/>
</dbReference>
<feature type="domain" description="Big-1" evidence="4">
    <location>
        <begin position="700"/>
        <end position="791"/>
    </location>
</feature>
<dbReference type="SUPFAM" id="SSF49373">
    <property type="entry name" value="Invasin/intimin cell-adhesion fragments"/>
    <property type="match status" value="4"/>
</dbReference>
<comment type="caution">
    <text evidence="5">The sequence shown here is derived from an EMBL/GenBank/DDBJ whole genome shotgun (WGS) entry which is preliminary data.</text>
</comment>
<feature type="domain" description="Big-1" evidence="4">
    <location>
        <begin position="598"/>
        <end position="690"/>
    </location>
</feature>
<gene>
    <name evidence="5" type="ORF">FZO59_21820</name>
</gene>
<dbReference type="InterPro" id="IPR008964">
    <property type="entry name" value="Invasin/intimin_cell_adhesion"/>
</dbReference>
<reference evidence="5 6" key="1">
    <citation type="submission" date="2019-08" db="EMBL/GenBank/DDBJ databases">
        <title>The draft genome of Lelliottia nimipressuralis strain CICC 24156.</title>
        <authorList>
            <person name="Wu W."/>
            <person name="Feng Y."/>
            <person name="Zong Z."/>
        </authorList>
    </citation>
    <scope>NUCLEOTIDE SEQUENCE [LARGE SCALE GENOMIC DNA]</scope>
    <source>
        <strain evidence="5 6">CICC 24156</strain>
    </source>
</reference>
<dbReference type="Gene3D" id="2.60.40.10">
    <property type="entry name" value="Immunoglobulins"/>
    <property type="match status" value="4"/>
</dbReference>